<proteinExistence type="inferred from homology"/>
<dbReference type="PRINTS" id="PR02011">
    <property type="entry name" value="RCMTNCL1"/>
</dbReference>
<dbReference type="GO" id="GO:0016428">
    <property type="term" value="F:tRNA (cytidine-5-)-methyltransferase activity"/>
    <property type="evidence" value="ECO:0007669"/>
    <property type="project" value="InterPro"/>
</dbReference>
<dbReference type="InterPro" id="IPR029063">
    <property type="entry name" value="SAM-dependent_MTases_sf"/>
</dbReference>
<dbReference type="InterPro" id="IPR001678">
    <property type="entry name" value="MeTrfase_RsmB-F_NOP2_dom"/>
</dbReference>
<dbReference type="Pfam" id="PF01189">
    <property type="entry name" value="Methyltr_RsmB-F"/>
    <property type="match status" value="1"/>
</dbReference>
<name>I0YZH0_COCSC</name>
<keyword evidence="6 10" id="KW-0949">S-adenosyl-L-methionine</keyword>
<sequence>SQGIVPEGEWDAFMATLRKPLPTTFRINGRGRFAADLRDRLQQDFFSQFNENMEVDGEPLEAPRPLPWYPDALGWHMAFSRAQLRKLPILKQVHELIIRENDAGAITRQEAVSMIPPLLLDVQAHHRVLDTCAAPGSKTAQILEMLHQGAGMPSGIVIANDADAQRCNLLTHQTKRMCSPALMVVNHDATQLPILRDFQQVCWPLPKQAYKFDRILCDVPCSGDGTLRKAPDIWRRWSEKNGNGLHPLQLRIALHSANLLKVGGRMVYSTCTFNPVEDEAVVAELLRKSESSLVLLDVSQELPQLQRVPGLSKWLITPLTCAVTCAQAHAKLCKSMFAEGDLSSLHLERCMRLLPHQGDTGGFFVAVLQKVAELPASAFTAAPKCAPAVPPPFFGAHLPLCLKIFMPPHALLQTPLYCGHAC</sequence>
<dbReference type="SUPFAM" id="SSF53335">
    <property type="entry name" value="S-adenosyl-L-methionine-dependent methyltransferases"/>
    <property type="match status" value="1"/>
</dbReference>
<accession>I0YZH0</accession>
<dbReference type="EMBL" id="AGSI01000007">
    <property type="protein sequence ID" value="EIE23789.1"/>
    <property type="molecule type" value="Genomic_DNA"/>
</dbReference>
<keyword evidence="4 10" id="KW-0489">Methyltransferase</keyword>
<evidence type="ECO:0000313" key="13">
    <source>
        <dbReference type="Proteomes" id="UP000007264"/>
    </source>
</evidence>
<dbReference type="RefSeq" id="XP_005648333.1">
    <property type="nucleotide sequence ID" value="XM_005648276.1"/>
</dbReference>
<feature type="binding site" evidence="10">
    <location>
        <begin position="132"/>
        <end position="138"/>
    </location>
    <ligand>
        <name>S-adenosyl-L-methionine</name>
        <dbReference type="ChEBI" id="CHEBI:59789"/>
    </ligand>
</feature>
<gene>
    <name evidence="12" type="ORF">COCSUDRAFT_15359</name>
</gene>
<keyword evidence="8 10" id="KW-0694">RNA-binding</keyword>
<reference evidence="12 13" key="1">
    <citation type="journal article" date="2012" name="Genome Biol.">
        <title>The genome of the polar eukaryotic microalga coccomyxa subellipsoidea reveals traits of cold adaptation.</title>
        <authorList>
            <person name="Blanc G."/>
            <person name="Agarkova I."/>
            <person name="Grimwood J."/>
            <person name="Kuo A."/>
            <person name="Brueggeman A."/>
            <person name="Dunigan D."/>
            <person name="Gurnon J."/>
            <person name="Ladunga I."/>
            <person name="Lindquist E."/>
            <person name="Lucas S."/>
            <person name="Pangilinan J."/>
            <person name="Proschold T."/>
            <person name="Salamov A."/>
            <person name="Schmutz J."/>
            <person name="Weeks D."/>
            <person name="Yamada T."/>
            <person name="Claverie J.M."/>
            <person name="Grigoriev I."/>
            <person name="Van Etten J."/>
            <person name="Lomsadze A."/>
            <person name="Borodovsky M."/>
        </authorList>
    </citation>
    <scope>NUCLEOTIDE SEQUENCE [LARGE SCALE GENOMIC DNA]</scope>
    <source>
        <strain evidence="12 13">C-169</strain>
    </source>
</reference>
<dbReference type="Proteomes" id="UP000007264">
    <property type="component" value="Unassembled WGS sequence"/>
</dbReference>
<protein>
    <submittedName>
        <fullName evidence="12">tRNA-methyltransferase</fullName>
    </submittedName>
</protein>
<feature type="binding site" evidence="10">
    <location>
        <position position="188"/>
    </location>
    <ligand>
        <name>S-adenosyl-L-methionine</name>
        <dbReference type="ChEBI" id="CHEBI:59789"/>
    </ligand>
</feature>
<evidence type="ECO:0000256" key="7">
    <source>
        <dbReference type="ARBA" id="ARBA00022694"/>
    </source>
</evidence>
<evidence type="ECO:0000256" key="10">
    <source>
        <dbReference type="PROSITE-ProRule" id="PRU01023"/>
    </source>
</evidence>
<keyword evidence="7" id="KW-0819">tRNA processing</keyword>
<organism evidence="12 13">
    <name type="scientific">Coccomyxa subellipsoidea (strain C-169)</name>
    <name type="common">Green microalga</name>
    <dbReference type="NCBI Taxonomy" id="574566"/>
    <lineage>
        <taxon>Eukaryota</taxon>
        <taxon>Viridiplantae</taxon>
        <taxon>Chlorophyta</taxon>
        <taxon>core chlorophytes</taxon>
        <taxon>Trebouxiophyceae</taxon>
        <taxon>Trebouxiophyceae incertae sedis</taxon>
        <taxon>Coccomyxaceae</taxon>
        <taxon>Coccomyxa</taxon>
        <taxon>Coccomyxa subellipsoidea</taxon>
    </lineage>
</organism>
<dbReference type="PRINTS" id="PR02008">
    <property type="entry name" value="RCMTFAMILY"/>
</dbReference>
<evidence type="ECO:0000313" key="12">
    <source>
        <dbReference type="EMBL" id="EIE23789.1"/>
    </source>
</evidence>
<keyword evidence="3" id="KW-0820">tRNA-binding</keyword>
<dbReference type="GO" id="GO:0005634">
    <property type="term" value="C:nucleus"/>
    <property type="evidence" value="ECO:0007669"/>
    <property type="project" value="UniProtKB-SubCell"/>
</dbReference>
<feature type="domain" description="SAM-dependent MTase RsmB/NOP-type" evidence="11">
    <location>
        <begin position="13"/>
        <end position="371"/>
    </location>
</feature>
<evidence type="ECO:0000256" key="4">
    <source>
        <dbReference type="ARBA" id="ARBA00022603"/>
    </source>
</evidence>
<evidence type="ECO:0000256" key="9">
    <source>
        <dbReference type="ARBA" id="ARBA00023242"/>
    </source>
</evidence>
<dbReference type="GO" id="GO:0030488">
    <property type="term" value="P:tRNA methylation"/>
    <property type="evidence" value="ECO:0007669"/>
    <property type="project" value="UniProtKB-ARBA"/>
</dbReference>
<evidence type="ECO:0000256" key="2">
    <source>
        <dbReference type="ARBA" id="ARBA00007494"/>
    </source>
</evidence>
<comment type="similarity">
    <text evidence="2 10">Belongs to the class I-like SAM-binding methyltransferase superfamily. RsmB/NOP family.</text>
</comment>
<dbReference type="InterPro" id="IPR023267">
    <property type="entry name" value="RCMT"/>
</dbReference>
<dbReference type="FunFam" id="3.40.50.150:FF:000271">
    <property type="entry name" value="NOL1/NOP2/Sun family protein"/>
    <property type="match status" value="1"/>
</dbReference>
<evidence type="ECO:0000259" key="11">
    <source>
        <dbReference type="PROSITE" id="PS51686"/>
    </source>
</evidence>
<dbReference type="eggNOG" id="KOG2198">
    <property type="taxonomic scope" value="Eukaryota"/>
</dbReference>
<keyword evidence="5 10" id="KW-0808">Transferase</keyword>
<dbReference type="PANTHER" id="PTHR22808:SF1">
    <property type="entry name" value="RNA CYTOSINE-C(5)-METHYLTRANSFERASE NSUN2-RELATED"/>
    <property type="match status" value="1"/>
</dbReference>
<dbReference type="AlphaFoldDB" id="I0YZH0"/>
<dbReference type="STRING" id="574566.I0YZH0"/>
<feature type="binding site" evidence="10">
    <location>
        <position position="218"/>
    </location>
    <ligand>
        <name>S-adenosyl-L-methionine</name>
        <dbReference type="ChEBI" id="CHEBI:59789"/>
    </ligand>
</feature>
<dbReference type="PROSITE" id="PS51686">
    <property type="entry name" value="SAM_MT_RSMB_NOP"/>
    <property type="match status" value="1"/>
</dbReference>
<comment type="caution">
    <text evidence="12">The sequence shown here is derived from an EMBL/GenBank/DDBJ whole genome shotgun (WGS) entry which is preliminary data.</text>
</comment>
<dbReference type="PANTHER" id="PTHR22808">
    <property type="entry name" value="NCL1 YEAST -RELATED NOL1/NOP2/FMU SUN DOMAIN-CONTAINING"/>
    <property type="match status" value="1"/>
</dbReference>
<comment type="subcellular location">
    <subcellularLocation>
        <location evidence="1">Nucleus</location>
    </subcellularLocation>
</comment>
<feature type="non-terminal residue" evidence="12">
    <location>
        <position position="1"/>
    </location>
</feature>
<dbReference type="OrthoDB" id="6093671at2759"/>
<dbReference type="InterPro" id="IPR049560">
    <property type="entry name" value="MeTrfase_RsmB-F_NOP2_cat"/>
</dbReference>
<feature type="binding site" evidence="10">
    <location>
        <position position="161"/>
    </location>
    <ligand>
        <name>S-adenosyl-L-methionine</name>
        <dbReference type="ChEBI" id="CHEBI:59789"/>
    </ligand>
</feature>
<dbReference type="InterPro" id="IPR023270">
    <property type="entry name" value="RCMT_NCL1"/>
</dbReference>
<evidence type="ECO:0000256" key="8">
    <source>
        <dbReference type="ARBA" id="ARBA00022884"/>
    </source>
</evidence>
<keyword evidence="13" id="KW-1185">Reference proteome</keyword>
<evidence type="ECO:0000256" key="3">
    <source>
        <dbReference type="ARBA" id="ARBA00022555"/>
    </source>
</evidence>
<dbReference type="GeneID" id="17041781"/>
<keyword evidence="9" id="KW-0539">Nucleus</keyword>
<dbReference type="InterPro" id="IPR018314">
    <property type="entry name" value="RsmB/NOL1/NOP2-like_CS"/>
</dbReference>
<evidence type="ECO:0000256" key="6">
    <source>
        <dbReference type="ARBA" id="ARBA00022691"/>
    </source>
</evidence>
<dbReference type="KEGG" id="csl:COCSUDRAFT_15359"/>
<feature type="active site" description="Nucleophile" evidence="10">
    <location>
        <position position="271"/>
    </location>
</feature>
<evidence type="ECO:0000256" key="5">
    <source>
        <dbReference type="ARBA" id="ARBA00022679"/>
    </source>
</evidence>
<dbReference type="PROSITE" id="PS01153">
    <property type="entry name" value="NOL1_NOP2_SUN"/>
    <property type="match status" value="1"/>
</dbReference>
<dbReference type="GO" id="GO:0000049">
    <property type="term" value="F:tRNA binding"/>
    <property type="evidence" value="ECO:0007669"/>
    <property type="project" value="UniProtKB-KW"/>
</dbReference>
<dbReference type="Gene3D" id="3.40.50.150">
    <property type="entry name" value="Vaccinia Virus protein VP39"/>
    <property type="match status" value="1"/>
</dbReference>
<evidence type="ECO:0000256" key="1">
    <source>
        <dbReference type="ARBA" id="ARBA00004123"/>
    </source>
</evidence>